<keyword evidence="17" id="KW-0131">Cell cycle</keyword>
<dbReference type="GO" id="GO:0008955">
    <property type="term" value="F:peptidoglycan glycosyltransferase activity"/>
    <property type="evidence" value="ECO:0007669"/>
    <property type="project" value="UniProtKB-EC"/>
</dbReference>
<keyword evidence="18" id="KW-1185">Reference proteome</keyword>
<dbReference type="GO" id="GO:0005886">
    <property type="term" value="C:plasma membrane"/>
    <property type="evidence" value="ECO:0007669"/>
    <property type="project" value="TreeGrafter"/>
</dbReference>
<keyword evidence="6" id="KW-0573">Peptidoglycan synthesis</keyword>
<evidence type="ECO:0000256" key="2">
    <source>
        <dbReference type="ARBA" id="ARBA00022676"/>
    </source>
</evidence>
<accession>A0A1I5SSE9</accession>
<feature type="transmembrane region" description="Helical" evidence="16">
    <location>
        <begin position="49"/>
        <end position="68"/>
    </location>
</feature>
<proteinExistence type="inferred from homology"/>
<evidence type="ECO:0000256" key="14">
    <source>
        <dbReference type="ARBA" id="ARBA00044770"/>
    </source>
</evidence>
<evidence type="ECO:0000256" key="1">
    <source>
        <dbReference type="ARBA" id="ARBA00004141"/>
    </source>
</evidence>
<evidence type="ECO:0000256" key="4">
    <source>
        <dbReference type="ARBA" id="ARBA00022692"/>
    </source>
</evidence>
<keyword evidence="4 16" id="KW-0812">Transmembrane</keyword>
<evidence type="ECO:0000256" key="3">
    <source>
        <dbReference type="ARBA" id="ARBA00022679"/>
    </source>
</evidence>
<feature type="transmembrane region" description="Helical" evidence="16">
    <location>
        <begin position="379"/>
        <end position="400"/>
    </location>
</feature>
<dbReference type="PANTHER" id="PTHR30474:SF2">
    <property type="entry name" value="PEPTIDOGLYCAN GLYCOSYLTRANSFERASE FTSW-RELATED"/>
    <property type="match status" value="1"/>
</dbReference>
<evidence type="ECO:0000256" key="11">
    <source>
        <dbReference type="ARBA" id="ARBA00038053"/>
    </source>
</evidence>
<dbReference type="GO" id="GO:0009252">
    <property type="term" value="P:peptidoglycan biosynthetic process"/>
    <property type="evidence" value="ECO:0007669"/>
    <property type="project" value="UniProtKB-KW"/>
</dbReference>
<dbReference type="PANTHER" id="PTHR30474">
    <property type="entry name" value="CELL CYCLE PROTEIN"/>
    <property type="match status" value="1"/>
</dbReference>
<dbReference type="GO" id="GO:0032153">
    <property type="term" value="C:cell division site"/>
    <property type="evidence" value="ECO:0007669"/>
    <property type="project" value="TreeGrafter"/>
</dbReference>
<evidence type="ECO:0000313" key="18">
    <source>
        <dbReference type="Proteomes" id="UP000199586"/>
    </source>
</evidence>
<keyword evidence="8 16" id="KW-0472">Membrane</keyword>
<protein>
    <recommendedName>
        <fullName evidence="12">Probable peptidoglycan glycosyltransferase FtsW</fullName>
        <ecNumber evidence="14">2.4.99.28</ecNumber>
    </recommendedName>
    <alternativeName>
        <fullName evidence="13">Cell division protein FtsW</fullName>
    </alternativeName>
    <alternativeName>
        <fullName evidence="10">Cell wall polymerase</fullName>
    </alternativeName>
    <alternativeName>
        <fullName evidence="9">Peptidoglycan polymerase</fullName>
    </alternativeName>
</protein>
<feature type="transmembrane region" description="Helical" evidence="16">
    <location>
        <begin position="226"/>
        <end position="245"/>
    </location>
</feature>
<feature type="transmembrane region" description="Helical" evidence="16">
    <location>
        <begin position="313"/>
        <end position="334"/>
    </location>
</feature>
<evidence type="ECO:0000256" key="15">
    <source>
        <dbReference type="ARBA" id="ARBA00049902"/>
    </source>
</evidence>
<keyword evidence="2" id="KW-0328">Glycosyltransferase</keyword>
<evidence type="ECO:0000313" key="17">
    <source>
        <dbReference type="EMBL" id="SFP73561.1"/>
    </source>
</evidence>
<evidence type="ECO:0000256" key="5">
    <source>
        <dbReference type="ARBA" id="ARBA00022960"/>
    </source>
</evidence>
<keyword evidence="3" id="KW-0808">Transferase</keyword>
<name>A0A1I5SSE9_9SPHN</name>
<dbReference type="EMBL" id="FOXP01000006">
    <property type="protein sequence ID" value="SFP73561.1"/>
    <property type="molecule type" value="Genomic_DNA"/>
</dbReference>
<dbReference type="Proteomes" id="UP000199586">
    <property type="component" value="Unassembled WGS sequence"/>
</dbReference>
<evidence type="ECO:0000256" key="10">
    <source>
        <dbReference type="ARBA" id="ARBA00033270"/>
    </source>
</evidence>
<dbReference type="AlphaFoldDB" id="A0A1I5SSE9"/>
<feature type="transmembrane region" description="Helical" evidence="16">
    <location>
        <begin position="180"/>
        <end position="197"/>
    </location>
</feature>
<feature type="transmembrane region" description="Helical" evidence="16">
    <location>
        <begin position="203"/>
        <end position="219"/>
    </location>
</feature>
<sequence>MTDVRAGGSGTDRLGNDRGGRALMAQMRKRGGRGDRSPLGTWFWDIDRMLLALTACLIAIGLIAVAAASPATAVRYSGEHHKIAPLYYFWRQLMWVGLSLPVLIAVSMLPVAQARRLAVSGAAVFVALLALAPVIGAEHNGARRWIGVGIAEFQPSEFLKPLFIVTVAWLLSLKAKDRELPTVFITGAMTAGVAVLLMLQPDFGQTVIFCSVWMALLMIAGTPTRVLAGIVGMVPVGLVCAYLFYGTARQRIDAFLFPGIEGEGAADHFQVDAAHRTLTSGGWTGTGPGAGSAKFGLPEAHTDYIFSVIGEEFGLIACSVVAVVFLAIVVRVFVKLLDEQDEFKLLAAAGLATQFGAQALVSMAVNTGLAPSKGMTLPFISYGGSSMIALSIGMGLLLAFTRRNPFLTRSPYVVRWSGE</sequence>
<dbReference type="GO" id="GO:0015648">
    <property type="term" value="F:lipid-linked peptidoglycan transporter activity"/>
    <property type="evidence" value="ECO:0007669"/>
    <property type="project" value="TreeGrafter"/>
</dbReference>
<dbReference type="STRING" id="634430.SAMN04488241_106101"/>
<evidence type="ECO:0000256" key="12">
    <source>
        <dbReference type="ARBA" id="ARBA00041185"/>
    </source>
</evidence>
<dbReference type="Pfam" id="PF01098">
    <property type="entry name" value="FTSW_RODA_SPOVE"/>
    <property type="match status" value="1"/>
</dbReference>
<dbReference type="GO" id="GO:0051301">
    <property type="term" value="P:cell division"/>
    <property type="evidence" value="ECO:0007669"/>
    <property type="project" value="UniProtKB-KW"/>
</dbReference>
<gene>
    <name evidence="17" type="ORF">SAMN04488241_106101</name>
</gene>
<feature type="transmembrane region" description="Helical" evidence="16">
    <location>
        <begin position="346"/>
        <end position="367"/>
    </location>
</feature>
<evidence type="ECO:0000256" key="9">
    <source>
        <dbReference type="ARBA" id="ARBA00032370"/>
    </source>
</evidence>
<feature type="transmembrane region" description="Helical" evidence="16">
    <location>
        <begin position="88"/>
        <end position="110"/>
    </location>
</feature>
<keyword evidence="17" id="KW-0132">Cell division</keyword>
<evidence type="ECO:0000256" key="13">
    <source>
        <dbReference type="ARBA" id="ARBA00041418"/>
    </source>
</evidence>
<evidence type="ECO:0000256" key="7">
    <source>
        <dbReference type="ARBA" id="ARBA00022989"/>
    </source>
</evidence>
<comment type="subcellular location">
    <subcellularLocation>
        <location evidence="1">Membrane</location>
        <topology evidence="1">Multi-pass membrane protein</topology>
    </subcellularLocation>
</comment>
<comment type="similarity">
    <text evidence="11">Belongs to the SEDS family. FtsW subfamily.</text>
</comment>
<dbReference type="GO" id="GO:0008360">
    <property type="term" value="P:regulation of cell shape"/>
    <property type="evidence" value="ECO:0007669"/>
    <property type="project" value="UniProtKB-KW"/>
</dbReference>
<evidence type="ECO:0000256" key="8">
    <source>
        <dbReference type="ARBA" id="ARBA00023136"/>
    </source>
</evidence>
<keyword evidence="5" id="KW-0133">Cell shape</keyword>
<reference evidence="17 18" key="1">
    <citation type="submission" date="2016-10" db="EMBL/GenBank/DDBJ databases">
        <authorList>
            <person name="de Groot N.N."/>
        </authorList>
    </citation>
    <scope>NUCLEOTIDE SEQUENCE [LARGE SCALE GENOMIC DNA]</scope>
    <source>
        <strain evidence="17 18">CGMCC 1.9113</strain>
    </source>
</reference>
<comment type="catalytic activity">
    <reaction evidence="15">
        <text>[GlcNAc-(1-&gt;4)-Mur2Ac(oyl-L-Ala-gamma-D-Glu-L-Lys-D-Ala-D-Ala)](n)-di-trans,octa-cis-undecaprenyl diphosphate + beta-D-GlcNAc-(1-&gt;4)-Mur2Ac(oyl-L-Ala-gamma-D-Glu-L-Lys-D-Ala-D-Ala)-di-trans,octa-cis-undecaprenyl diphosphate = [GlcNAc-(1-&gt;4)-Mur2Ac(oyl-L-Ala-gamma-D-Glu-L-Lys-D-Ala-D-Ala)](n+1)-di-trans,octa-cis-undecaprenyl diphosphate + di-trans,octa-cis-undecaprenyl diphosphate + H(+)</text>
        <dbReference type="Rhea" id="RHEA:23708"/>
        <dbReference type="Rhea" id="RHEA-COMP:9602"/>
        <dbReference type="Rhea" id="RHEA-COMP:9603"/>
        <dbReference type="ChEBI" id="CHEBI:15378"/>
        <dbReference type="ChEBI" id="CHEBI:58405"/>
        <dbReference type="ChEBI" id="CHEBI:60033"/>
        <dbReference type="ChEBI" id="CHEBI:78435"/>
        <dbReference type="EC" id="2.4.99.28"/>
    </reaction>
</comment>
<dbReference type="EC" id="2.4.99.28" evidence="14"/>
<dbReference type="InterPro" id="IPR001182">
    <property type="entry name" value="FtsW/RodA"/>
</dbReference>
<organism evidence="17 18">
    <name type="scientific">Sphingomonas rubra</name>
    <dbReference type="NCBI Taxonomy" id="634430"/>
    <lineage>
        <taxon>Bacteria</taxon>
        <taxon>Pseudomonadati</taxon>
        <taxon>Pseudomonadota</taxon>
        <taxon>Alphaproteobacteria</taxon>
        <taxon>Sphingomonadales</taxon>
        <taxon>Sphingomonadaceae</taxon>
        <taxon>Sphingomonas</taxon>
    </lineage>
</organism>
<keyword evidence="7 16" id="KW-1133">Transmembrane helix</keyword>
<feature type="transmembrane region" description="Helical" evidence="16">
    <location>
        <begin position="157"/>
        <end position="173"/>
    </location>
</feature>
<feature type="transmembrane region" description="Helical" evidence="16">
    <location>
        <begin position="117"/>
        <end position="137"/>
    </location>
</feature>
<evidence type="ECO:0000256" key="6">
    <source>
        <dbReference type="ARBA" id="ARBA00022984"/>
    </source>
</evidence>
<evidence type="ECO:0000256" key="16">
    <source>
        <dbReference type="SAM" id="Phobius"/>
    </source>
</evidence>